<dbReference type="EMBL" id="JSCE01000213">
    <property type="protein sequence ID" value="KHM51240.1"/>
    <property type="molecule type" value="Genomic_DNA"/>
</dbReference>
<evidence type="ECO:0000313" key="2">
    <source>
        <dbReference type="Proteomes" id="UP000030993"/>
    </source>
</evidence>
<dbReference type="Gene3D" id="3.40.50.2000">
    <property type="entry name" value="Glycogen Phosphorylase B"/>
    <property type="match status" value="1"/>
</dbReference>
<dbReference type="RefSeq" id="WP_039210910.1">
    <property type="nucleotide sequence ID" value="NZ_JSCE01000213.1"/>
</dbReference>
<comment type="caution">
    <text evidence="1">The sequence shown here is derived from an EMBL/GenBank/DDBJ whole genome shotgun (WGS) entry which is preliminary data.</text>
</comment>
<accession>A0A0B2JSF8</accession>
<reference evidence="1 2" key="1">
    <citation type="journal article" date="2013" name="PLoS ONE">
        <title>Identification and characterization of three novel lipases belonging to families II and V from Anaerovibrio lipolyticus 5ST.</title>
        <authorList>
            <person name="Prive F."/>
            <person name="Kaderbhai N.N."/>
            <person name="Girdwood S."/>
            <person name="Worgan H.J."/>
            <person name="Pinloche E."/>
            <person name="Scollan N.D."/>
            <person name="Huws S.A."/>
            <person name="Newbold C.J."/>
        </authorList>
    </citation>
    <scope>NUCLEOTIDE SEQUENCE [LARGE SCALE GENOMIC DNA]</scope>
    <source>
        <strain evidence="1 2">5S</strain>
    </source>
</reference>
<dbReference type="SUPFAM" id="SSF53756">
    <property type="entry name" value="UDP-Glycosyltransferase/glycogen phosphorylase"/>
    <property type="match status" value="1"/>
</dbReference>
<name>A0A0B2JSF8_9FIRM</name>
<dbReference type="Proteomes" id="UP000030993">
    <property type="component" value="Unassembled WGS sequence"/>
</dbReference>
<gene>
    <name evidence="1" type="ORF">NZ47_11600</name>
</gene>
<dbReference type="STRING" id="82374.NZ47_11600"/>
<evidence type="ECO:0000313" key="1">
    <source>
        <dbReference type="EMBL" id="KHM51240.1"/>
    </source>
</evidence>
<sequence>MKVAILETVKASAGFELEFDRIIIEALQEAGHEPVMMMPAGTVLDQNFDVPKYELSGGSIISYDGVKGLKKVWYSYLRETRRVKWFDSALEVAEKEGIDAILLTTATYRYLRALKKSKLRLGNVPVNFIFLGVNPSEKPKFLKKAKECLPYKNIHLCVTTLRDDFGNEKPDNVKLIKPPVMIPAGCKSKSAADVLRIGFFGHYRKGEKNIGWLLNSITGAQFKIPVKFIIQLAPTTEEDRQEVEKIVDGWKNDKRVEFISHKLLKDDWYNAIQSVDVVYLPYTAERYLYNWSAIYFTAIGAKKPVLTTKTLNPEVMEKYSIGEYIDTTDYEIFRNQLEEFVNNYETNKAHYNDALEKANQEYSKSAFIRSLF</sequence>
<organism evidence="1 2">
    <name type="scientific">Anaerovibrio lipolyticus</name>
    <dbReference type="NCBI Taxonomy" id="82374"/>
    <lineage>
        <taxon>Bacteria</taxon>
        <taxon>Bacillati</taxon>
        <taxon>Bacillota</taxon>
        <taxon>Negativicutes</taxon>
        <taxon>Selenomonadales</taxon>
        <taxon>Selenomonadaceae</taxon>
        <taxon>Anaerovibrio</taxon>
    </lineage>
</organism>
<dbReference type="AlphaFoldDB" id="A0A0B2JSF8"/>
<proteinExistence type="predicted"/>
<keyword evidence="2" id="KW-1185">Reference proteome</keyword>
<evidence type="ECO:0008006" key="3">
    <source>
        <dbReference type="Google" id="ProtNLM"/>
    </source>
</evidence>
<protein>
    <recommendedName>
        <fullName evidence="3">Glycosyltransferase</fullName>
    </recommendedName>
</protein>